<sequence length="164" mass="19598">MTLYVPKLDENLLSIEQLLKHDFSLRFKNQECKFFYSKRRIVVMCLGYQQVKKKTRVCERMYAWKASLPTISKGRSNENKRNVRIGTYKSIWSYELIKALRSGKGKEYVSIEFEKFCENEGLERKLTIAWSRRKPSVNQTLKFLGVFAMLKFQHKREQNLKKQV</sequence>
<evidence type="ECO:0008006" key="3">
    <source>
        <dbReference type="Google" id="ProtNLM"/>
    </source>
</evidence>
<keyword evidence="2" id="KW-1185">Reference proteome</keyword>
<dbReference type="EMBL" id="QJKJ01000704">
    <property type="protein sequence ID" value="RDY11122.1"/>
    <property type="molecule type" value="Genomic_DNA"/>
</dbReference>
<reference evidence="1" key="1">
    <citation type="submission" date="2018-05" db="EMBL/GenBank/DDBJ databases">
        <title>Draft genome of Mucuna pruriens seed.</title>
        <authorList>
            <person name="Nnadi N.E."/>
            <person name="Vos R."/>
            <person name="Hasami M.H."/>
            <person name="Devisetty U.K."/>
            <person name="Aguiy J.C."/>
        </authorList>
    </citation>
    <scope>NUCLEOTIDE SEQUENCE [LARGE SCALE GENOMIC DNA]</scope>
    <source>
        <strain evidence="1">JCA_2017</strain>
    </source>
</reference>
<dbReference type="SUPFAM" id="SSF53098">
    <property type="entry name" value="Ribonuclease H-like"/>
    <property type="match status" value="1"/>
</dbReference>
<feature type="non-terminal residue" evidence="1">
    <location>
        <position position="1"/>
    </location>
</feature>
<protein>
    <recommendedName>
        <fullName evidence="3">Copia protein</fullName>
    </recommendedName>
</protein>
<evidence type="ECO:0000313" key="2">
    <source>
        <dbReference type="Proteomes" id="UP000257109"/>
    </source>
</evidence>
<organism evidence="1 2">
    <name type="scientific">Mucuna pruriens</name>
    <name type="common">Velvet bean</name>
    <name type="synonym">Dolichos pruriens</name>
    <dbReference type="NCBI Taxonomy" id="157652"/>
    <lineage>
        <taxon>Eukaryota</taxon>
        <taxon>Viridiplantae</taxon>
        <taxon>Streptophyta</taxon>
        <taxon>Embryophyta</taxon>
        <taxon>Tracheophyta</taxon>
        <taxon>Spermatophyta</taxon>
        <taxon>Magnoliopsida</taxon>
        <taxon>eudicotyledons</taxon>
        <taxon>Gunneridae</taxon>
        <taxon>Pentapetalae</taxon>
        <taxon>rosids</taxon>
        <taxon>fabids</taxon>
        <taxon>Fabales</taxon>
        <taxon>Fabaceae</taxon>
        <taxon>Papilionoideae</taxon>
        <taxon>50 kb inversion clade</taxon>
        <taxon>NPAAA clade</taxon>
        <taxon>indigoferoid/millettioid clade</taxon>
        <taxon>Phaseoleae</taxon>
        <taxon>Mucuna</taxon>
    </lineage>
</organism>
<dbReference type="InterPro" id="IPR012337">
    <property type="entry name" value="RNaseH-like_sf"/>
</dbReference>
<dbReference type="Proteomes" id="UP000257109">
    <property type="component" value="Unassembled WGS sequence"/>
</dbReference>
<dbReference type="AlphaFoldDB" id="A0A371I7V5"/>
<name>A0A371I7V5_MUCPR</name>
<accession>A0A371I7V5</accession>
<gene>
    <name evidence="1" type="ORF">CR513_04253</name>
</gene>
<evidence type="ECO:0000313" key="1">
    <source>
        <dbReference type="EMBL" id="RDY11122.1"/>
    </source>
</evidence>
<proteinExistence type="predicted"/>
<comment type="caution">
    <text evidence="1">The sequence shown here is derived from an EMBL/GenBank/DDBJ whole genome shotgun (WGS) entry which is preliminary data.</text>
</comment>